<dbReference type="Proteomes" id="UP000557307">
    <property type="component" value="Unassembled WGS sequence"/>
</dbReference>
<evidence type="ECO:0000313" key="2">
    <source>
        <dbReference type="EMBL" id="MBB5286184.1"/>
    </source>
</evidence>
<feature type="domain" description="DUF4842" evidence="1">
    <location>
        <begin position="523"/>
        <end position="730"/>
    </location>
</feature>
<evidence type="ECO:0000259" key="1">
    <source>
        <dbReference type="Pfam" id="PF16130"/>
    </source>
</evidence>
<dbReference type="InterPro" id="IPR032295">
    <property type="entry name" value="DUF4842"/>
</dbReference>
<gene>
    <name evidence="2" type="ORF">HNQ92_004344</name>
</gene>
<dbReference type="PROSITE" id="PS51257">
    <property type="entry name" value="PROKAR_LIPOPROTEIN"/>
    <property type="match status" value="1"/>
</dbReference>
<protein>
    <submittedName>
        <fullName evidence="2">LruC domain-containing protein</fullName>
    </submittedName>
</protein>
<dbReference type="AlphaFoldDB" id="A0A840TSA3"/>
<dbReference type="RefSeq" id="WP_184177048.1">
    <property type="nucleotide sequence ID" value="NZ_JACHGF010000008.1"/>
</dbReference>
<sequence length="743" mass="80418">MKQFSYFILLSVLCGLQSCLPKVTPDPTTPTSIEDLRVSGSFDYRSTRDIQLNVKSTSALIAGEKLRINVYDNFPTIGSLITTGFTTTDGSAKLEFRVPASLETIYVEKVRFTGASTVTKVAVASYVSADFKQTTPSVSLRTQAGSGMNCSDNCKTTVTNSTKTIEVNAGEVVCVTGTTNANISVKGGIVSVAGTYNGSITMNGGTLKFCATSTDLSISVNNDQCQVYFLESANVKLTSLSGNAKSAKFYNYSEALTLLGNASLGGYFENNGSLVAEQNLNLNSNCQLVNNGQLRVKGTLNNSNSVINNNYILVDGKYQSNGSAVNFNYCRLEVVDEFTVNKNFKNFGFIKVRNQTRIDGGSNLIQYDGALLSTKNMVLNGEIQGEAGAKSIVKVEGQSEINGGASLIGYLSYCDVNGIEKNNSKIPASFFGCTGTYLPVSSCNPEGFGEAPKPPIKDRDGDTIADELDDYPDDKDRATNTFYPSSNTYNSYAFEDLWPAAGDYDFNDLVVDFRVTKVLNASNKVVDMKYKVVIRAIGASYLNGFGIQLDDVFSSEVAKVSGLKLSKGTINLTSANLEAGHSKAVFIVYDDPTPLINRTTGSFFNTIKANPLGTSTPLEVVLNFKTPLEPSKVTQNKINPFIFINGDRKREVHLSDFAPTAQADASLLGTLKDTSKPSEGRYYKSTNNLPWALEVSNSFAYPVEKESIMGVYLNFASWALSGGTSHTDWYTTNPGNRVNEKIY</sequence>
<dbReference type="InterPro" id="IPR031025">
    <property type="entry name" value="LruC_dom"/>
</dbReference>
<proteinExistence type="predicted"/>
<reference evidence="2 3" key="1">
    <citation type="submission" date="2020-08" db="EMBL/GenBank/DDBJ databases">
        <title>Genomic Encyclopedia of Type Strains, Phase IV (KMG-IV): sequencing the most valuable type-strain genomes for metagenomic binning, comparative biology and taxonomic classification.</title>
        <authorList>
            <person name="Goeker M."/>
        </authorList>
    </citation>
    <scope>NUCLEOTIDE SEQUENCE [LARGE SCALE GENOMIC DNA]</scope>
    <source>
        <strain evidence="2 3">DSM 105074</strain>
    </source>
</reference>
<accession>A0A840TSA3</accession>
<comment type="caution">
    <text evidence="2">The sequence shown here is derived from an EMBL/GenBank/DDBJ whole genome shotgun (WGS) entry which is preliminary data.</text>
</comment>
<name>A0A840TSA3_9BACT</name>
<organism evidence="2 3">
    <name type="scientific">Rhabdobacter roseus</name>
    <dbReference type="NCBI Taxonomy" id="1655419"/>
    <lineage>
        <taxon>Bacteria</taxon>
        <taxon>Pseudomonadati</taxon>
        <taxon>Bacteroidota</taxon>
        <taxon>Cytophagia</taxon>
        <taxon>Cytophagales</taxon>
        <taxon>Cytophagaceae</taxon>
        <taxon>Rhabdobacter</taxon>
    </lineage>
</organism>
<dbReference type="EMBL" id="JACHGF010000008">
    <property type="protein sequence ID" value="MBB5286184.1"/>
    <property type="molecule type" value="Genomic_DNA"/>
</dbReference>
<dbReference type="Pfam" id="PF16130">
    <property type="entry name" value="DUF4842"/>
    <property type="match status" value="1"/>
</dbReference>
<dbReference type="NCBIfam" id="TIGR04456">
    <property type="entry name" value="LruC_dom"/>
    <property type="match status" value="1"/>
</dbReference>
<keyword evidence="3" id="KW-1185">Reference proteome</keyword>
<evidence type="ECO:0000313" key="3">
    <source>
        <dbReference type="Proteomes" id="UP000557307"/>
    </source>
</evidence>